<name>A0A367YFC6_9ASCO</name>
<comment type="caution">
    <text evidence="5">The sequence shown here is derived from an EMBL/GenBank/DDBJ whole genome shotgun (WGS) entry which is preliminary data.</text>
</comment>
<dbReference type="InterPro" id="IPR036895">
    <property type="entry name" value="Uracil-DNA_glycosylase-like_sf"/>
</dbReference>
<dbReference type="OrthoDB" id="565731at2759"/>
<dbReference type="STRING" id="5486.A0A367YFC6"/>
<sequence>MTRTLVRRGRITKSNRVPEREVVLPHLKPSLGLDLEVLFVGFNAGEKSAIQQHRYAHHTNQFWKLFNESRVLDKVSVSLGDSSDERLAELLEDGCQPIHDYELLNYGVGFTSLVTRSTKTTLHLSMTEKLISVPRLLEEIRESNVANIVIVGKGIWDIIVTHFTRKLTIKFKLTSAHFTWGEIPQGHEDENYSSILAFIYDSLPERSRVHVLPDTSGLVRHMKYEEKLVLWKDLVDRL</sequence>
<evidence type="ECO:0000256" key="3">
    <source>
        <dbReference type="ARBA" id="ARBA00023204"/>
    </source>
</evidence>
<accession>A0A367YFC6</accession>
<dbReference type="InterPro" id="IPR015637">
    <property type="entry name" value="MUG/TDG"/>
</dbReference>
<dbReference type="EMBL" id="QLNQ01000022">
    <property type="protein sequence ID" value="RCK64564.1"/>
    <property type="molecule type" value="Genomic_DNA"/>
</dbReference>
<dbReference type="PANTHER" id="PTHR12159:SF9">
    <property type="entry name" value="G_T MISMATCH-SPECIFIC THYMINE DNA GLYCOSYLASE"/>
    <property type="match status" value="1"/>
</dbReference>
<organism evidence="5 6">
    <name type="scientific">Candida viswanathii</name>
    <dbReference type="NCBI Taxonomy" id="5486"/>
    <lineage>
        <taxon>Eukaryota</taxon>
        <taxon>Fungi</taxon>
        <taxon>Dikarya</taxon>
        <taxon>Ascomycota</taxon>
        <taxon>Saccharomycotina</taxon>
        <taxon>Pichiomycetes</taxon>
        <taxon>Debaryomycetaceae</taxon>
        <taxon>Candida/Lodderomyces clade</taxon>
        <taxon>Candida</taxon>
    </lineage>
</organism>
<reference evidence="5 6" key="1">
    <citation type="submission" date="2018-06" db="EMBL/GenBank/DDBJ databases">
        <title>Whole genome sequencing of Candida tropicalis (genome annotated by CSBL at Korea University).</title>
        <authorList>
            <person name="Ahn J."/>
        </authorList>
    </citation>
    <scope>NUCLEOTIDE SEQUENCE [LARGE SCALE GENOMIC DNA]</scope>
    <source>
        <strain evidence="5 6">ATCC 20962</strain>
    </source>
</reference>
<keyword evidence="2" id="KW-0378">Hydrolase</keyword>
<protein>
    <submittedName>
        <fullName evidence="5">G/U mismatch-specific uracil DNA glycosylase</fullName>
    </submittedName>
</protein>
<evidence type="ECO:0000259" key="4">
    <source>
        <dbReference type="Pfam" id="PF03167"/>
    </source>
</evidence>
<dbReference type="GO" id="GO:0004844">
    <property type="term" value="F:uracil DNA N-glycosylase activity"/>
    <property type="evidence" value="ECO:0007669"/>
    <property type="project" value="TreeGrafter"/>
</dbReference>
<dbReference type="Proteomes" id="UP000253472">
    <property type="component" value="Unassembled WGS sequence"/>
</dbReference>
<keyword evidence="1" id="KW-0227">DNA damage</keyword>
<keyword evidence="6" id="KW-1185">Reference proteome</keyword>
<dbReference type="InterPro" id="IPR005122">
    <property type="entry name" value="Uracil-DNA_glycosylase-like"/>
</dbReference>
<dbReference type="AlphaFoldDB" id="A0A367YFC6"/>
<evidence type="ECO:0000313" key="5">
    <source>
        <dbReference type="EMBL" id="RCK64564.1"/>
    </source>
</evidence>
<evidence type="ECO:0000256" key="1">
    <source>
        <dbReference type="ARBA" id="ARBA00022763"/>
    </source>
</evidence>
<evidence type="ECO:0000313" key="6">
    <source>
        <dbReference type="Proteomes" id="UP000253472"/>
    </source>
</evidence>
<keyword evidence="3" id="KW-0234">DNA repair</keyword>
<dbReference type="Gene3D" id="3.40.470.10">
    <property type="entry name" value="Uracil-DNA glycosylase-like domain"/>
    <property type="match status" value="1"/>
</dbReference>
<evidence type="ECO:0000256" key="2">
    <source>
        <dbReference type="ARBA" id="ARBA00022801"/>
    </source>
</evidence>
<dbReference type="PANTHER" id="PTHR12159">
    <property type="entry name" value="G/T AND G/U MISMATCH-SPECIFIC DNA GLYCOSYLASE"/>
    <property type="match status" value="1"/>
</dbReference>
<gene>
    <name evidence="5" type="primary">thp1_0</name>
    <name evidence="5" type="ORF">Cantr_00338</name>
</gene>
<dbReference type="GO" id="GO:0006285">
    <property type="term" value="P:base-excision repair, AP site formation"/>
    <property type="evidence" value="ECO:0007669"/>
    <property type="project" value="InterPro"/>
</dbReference>
<proteinExistence type="predicted"/>
<dbReference type="GO" id="GO:0008263">
    <property type="term" value="F:pyrimidine-specific mismatch base pair DNA N-glycosylase activity"/>
    <property type="evidence" value="ECO:0007669"/>
    <property type="project" value="TreeGrafter"/>
</dbReference>
<dbReference type="CDD" id="cd10028">
    <property type="entry name" value="UDG-F2_TDG_MUG"/>
    <property type="match status" value="1"/>
</dbReference>
<dbReference type="Pfam" id="PF03167">
    <property type="entry name" value="UDG"/>
    <property type="match status" value="1"/>
</dbReference>
<feature type="domain" description="Uracil-DNA glycosylase-like" evidence="4">
    <location>
        <begin position="34"/>
        <end position="234"/>
    </location>
</feature>
<dbReference type="SUPFAM" id="SSF52141">
    <property type="entry name" value="Uracil-DNA glycosylase-like"/>
    <property type="match status" value="1"/>
</dbReference>